<evidence type="ECO:0000259" key="3">
    <source>
        <dbReference type="Pfam" id="PF13296"/>
    </source>
</evidence>
<feature type="domain" description="DUF2345" evidence="2">
    <location>
        <begin position="597"/>
        <end position="743"/>
    </location>
</feature>
<sequence>MGSVVEHQDTFQRSDDHGKYYLEVLGKERLSGLSVVSFCLVERMGEPYRIDIVATHPLKLTREVILANEARFSMEPGDGSEARLFCGRITRFSHTNTTHDLSSYEIVVEPHIGCLTPRTTQTYQNQSAPDIIKSILQRNGLNGHQFSFRLRRQYPKHPFRFQYQTGDWRYINILMQQEGIYSYIVRGKVGDVVVFGDDIDHYVYTPILTAPARALSGLMTGDESVSILRTHTEMVPESFVVADYNPQQAWERLKDEANVAPQDSTTYGRPYVYGTHHLDQDSARWEAQLRHEAALAWQVVYEGESNVHELGAGRILRTDIDLPDAPHGMVMIEVTHTGARDKPYHNAYKAIPANRRFRLKIEDDRWPKITGTLSARVTSPGKYKYAYLTRQGYYVVRFDCDFGDWPAGGESVPLRLAKPFAGGLQTGFHFPALDGTEAVISFHEGNPNKPFIAAFHHDSQHVDLITSQERWLSRNVIRTQSDNKVEFEDWRGEEHARFSTPHSGKSHLVLGHIVSGKREHRGSGFELRTSGYGAVRGGNGLLLTGYNRPQASGKQLDMQETIAQLREMLTLAESLAQSAQASKATPTDTVAQKSINDALDELEQPGALVTAPGPVGVVSGDGVQLAADGSIIATAKKGVHFSTLKRFTVAARDVVSVFTQKGMSLIAAAGAVVVQAQRGSMQLASQEDMSVESVNGVVHVKAAKEIILNVNGTYVKISGGGVEIGSRGGVLYRTAGVKGTGPAQMDLSGAAFAPAFVPYTTACEVWRTNPGFVPPPAAAPAPDALQWQSLGNTGAVAPAPAADGCTTVPPSFLGDMFSGKSGAKAEPSSNGGLTIHDPDNAPTEGSSANPEPIELENPASCNWQLSDFTASATMQRETPTYQKYGWTRTERLVKDGRPVMCAGTAPTTCQFTYDSSTRTLTAKVVTALIPRLLVKMNPATREPMRDQQNNYVVVQYETFGNGANSGKSFAEQGLMLVERDPREIDASTYKNMTEKTLNQGNYKLILDGCNKGAACGCRVAVKFCADVHVVRAADAPALNPNIIINLYPTTERADAANWPEKEYVKAATTGRYTERVTQTKVHETGHLFNFPDEYWEQGGFVHSMYVKDGRDIDFSLADAHKGTNKVWVIETENNLMGGGCLKPTATTSPYYLEYIRRWFSAQTNKLWRVGYNAPVVTATKTETSGASAAAKTGADHVKK</sequence>
<comment type="caution">
    <text evidence="4">The sequence shown here is derived from an EMBL/GenBank/DDBJ whole genome shotgun (WGS) entry which is preliminary data.</text>
</comment>
<dbReference type="Proteomes" id="UP001629392">
    <property type="component" value="Unassembled WGS sequence"/>
</dbReference>
<feature type="domain" description="Putative type VI secretion system Rhs element associated Vgr" evidence="3">
    <location>
        <begin position="477"/>
        <end position="579"/>
    </location>
</feature>
<dbReference type="InterPro" id="IPR028244">
    <property type="entry name" value="T6SS_Rhs_Vgr_dom"/>
</dbReference>
<name>A0ABW9EE54_9BURK</name>
<dbReference type="SUPFAM" id="SSF69255">
    <property type="entry name" value="gp5 N-terminal domain-like"/>
    <property type="match status" value="1"/>
</dbReference>
<dbReference type="SUPFAM" id="SSF69279">
    <property type="entry name" value="Phage tail proteins"/>
    <property type="match status" value="2"/>
</dbReference>
<protein>
    <submittedName>
        <fullName evidence="4">Type VI secretion system tip protein VgrG</fullName>
    </submittedName>
</protein>
<dbReference type="Gene3D" id="3.55.50.10">
    <property type="entry name" value="Baseplate protein-like domains"/>
    <property type="match status" value="1"/>
</dbReference>
<dbReference type="RefSeq" id="WP_408153277.1">
    <property type="nucleotide sequence ID" value="NZ_JAQQCL010000008.1"/>
</dbReference>
<dbReference type="InterPro" id="IPR018769">
    <property type="entry name" value="VgrG2_DUF2345"/>
</dbReference>
<dbReference type="EMBL" id="JAQQCL010000008">
    <property type="protein sequence ID" value="MFM0717355.1"/>
    <property type="molecule type" value="Genomic_DNA"/>
</dbReference>
<dbReference type="Pfam" id="PF05954">
    <property type="entry name" value="Phage_GPD"/>
    <property type="match status" value="1"/>
</dbReference>
<reference evidence="4 5" key="1">
    <citation type="journal article" date="2024" name="Chem. Sci.">
        <title>Discovery of megapolipeptins by genome mining of a Burkholderiales bacteria collection.</title>
        <authorList>
            <person name="Paulo B.S."/>
            <person name="Recchia M.J.J."/>
            <person name="Lee S."/>
            <person name="Fergusson C.H."/>
            <person name="Romanowski S.B."/>
            <person name="Hernandez A."/>
            <person name="Krull N."/>
            <person name="Liu D.Y."/>
            <person name="Cavanagh H."/>
            <person name="Bos A."/>
            <person name="Gray C.A."/>
            <person name="Murphy B.T."/>
            <person name="Linington R.G."/>
            <person name="Eustaquio A.S."/>
        </authorList>
    </citation>
    <scope>NUCLEOTIDE SEQUENCE [LARGE SCALE GENOMIC DNA]</scope>
    <source>
        <strain evidence="4 5">RL17-350-BIC-E</strain>
    </source>
</reference>
<proteinExistence type="predicted"/>
<dbReference type="Gene3D" id="2.40.50.230">
    <property type="entry name" value="Gp5 N-terminal domain"/>
    <property type="match status" value="1"/>
</dbReference>
<feature type="region of interest" description="Disordered" evidence="1">
    <location>
        <begin position="818"/>
        <end position="856"/>
    </location>
</feature>
<gene>
    <name evidence="4" type="primary">vgrG</name>
    <name evidence="4" type="ORF">PQQ73_13540</name>
</gene>
<dbReference type="Gene3D" id="2.30.110.50">
    <property type="match status" value="1"/>
</dbReference>
<dbReference type="InterPro" id="IPR037026">
    <property type="entry name" value="Vgr_OB-fold_dom_sf"/>
</dbReference>
<keyword evidence="5" id="KW-1185">Reference proteome</keyword>
<evidence type="ECO:0000313" key="5">
    <source>
        <dbReference type="Proteomes" id="UP001629392"/>
    </source>
</evidence>
<dbReference type="Pfam" id="PF13296">
    <property type="entry name" value="T6SS_Vgr"/>
    <property type="match status" value="1"/>
</dbReference>
<evidence type="ECO:0000313" key="4">
    <source>
        <dbReference type="EMBL" id="MFM0717355.1"/>
    </source>
</evidence>
<dbReference type="NCBIfam" id="TIGR01646">
    <property type="entry name" value="vgr_GE"/>
    <property type="match status" value="1"/>
</dbReference>
<dbReference type="Pfam" id="PF10106">
    <property type="entry name" value="DUF2345"/>
    <property type="match status" value="1"/>
</dbReference>
<evidence type="ECO:0000259" key="2">
    <source>
        <dbReference type="Pfam" id="PF10106"/>
    </source>
</evidence>
<dbReference type="InterPro" id="IPR006533">
    <property type="entry name" value="T6SS_Vgr_RhsGE"/>
</dbReference>
<dbReference type="Gene3D" id="4.10.220.110">
    <property type="match status" value="1"/>
</dbReference>
<organism evidence="4 5">
    <name type="scientific">Paraburkholderia strydomiana</name>
    <dbReference type="NCBI Taxonomy" id="1245417"/>
    <lineage>
        <taxon>Bacteria</taxon>
        <taxon>Pseudomonadati</taxon>
        <taxon>Pseudomonadota</taxon>
        <taxon>Betaproteobacteria</taxon>
        <taxon>Burkholderiales</taxon>
        <taxon>Burkholderiaceae</taxon>
        <taxon>Paraburkholderia</taxon>
    </lineage>
</organism>
<evidence type="ECO:0000256" key="1">
    <source>
        <dbReference type="SAM" id="MobiDB-lite"/>
    </source>
</evidence>
<accession>A0ABW9EE54</accession>